<proteinExistence type="predicted"/>
<dbReference type="SUPFAM" id="SSF54909">
    <property type="entry name" value="Dimeric alpha+beta barrel"/>
    <property type="match status" value="1"/>
</dbReference>
<dbReference type="SUPFAM" id="SSF46785">
    <property type="entry name" value="Winged helix' DNA-binding domain"/>
    <property type="match status" value="1"/>
</dbReference>
<dbReference type="InterPro" id="IPR011008">
    <property type="entry name" value="Dimeric_a/b-barrel"/>
</dbReference>
<sequence length="157" mass="17998">MSNGKLDETDQKILEHLCIDARVSNREIAESMNLTEGTVRGRIKRMQSENMIRIMAIADVRVQTGYENPMMVYLGIHADLKGVKETAKEISRLPFIRFAATMLGRYDILAISFIGSNEELIEHINTDIMTIKGVRHVETKLAIKSLKYNYRWGRVIK</sequence>
<evidence type="ECO:0000259" key="4">
    <source>
        <dbReference type="PROSITE" id="PS50956"/>
    </source>
</evidence>
<dbReference type="Proteomes" id="UP001321520">
    <property type="component" value="Chromosome"/>
</dbReference>
<dbReference type="Gene3D" id="1.10.10.10">
    <property type="entry name" value="Winged helix-like DNA-binding domain superfamily/Winged helix DNA-binding domain"/>
    <property type="match status" value="1"/>
</dbReference>
<name>A0ABY9EEA3_9GAMM</name>
<dbReference type="InterPro" id="IPR000485">
    <property type="entry name" value="AsnC-type_HTH_dom"/>
</dbReference>
<dbReference type="InterPro" id="IPR036390">
    <property type="entry name" value="WH_DNA-bd_sf"/>
</dbReference>
<evidence type="ECO:0000313" key="6">
    <source>
        <dbReference type="Proteomes" id="UP001321520"/>
    </source>
</evidence>
<dbReference type="PANTHER" id="PTHR30154">
    <property type="entry name" value="LEUCINE-RESPONSIVE REGULATORY PROTEIN"/>
    <property type="match status" value="1"/>
</dbReference>
<protein>
    <submittedName>
        <fullName evidence="5">Lrp/AsnC family transcriptional regulator</fullName>
    </submittedName>
</protein>
<keyword evidence="1" id="KW-0805">Transcription regulation</keyword>
<dbReference type="PRINTS" id="PR00033">
    <property type="entry name" value="HTHASNC"/>
</dbReference>
<dbReference type="Gene3D" id="3.30.70.920">
    <property type="match status" value="1"/>
</dbReference>
<evidence type="ECO:0000256" key="2">
    <source>
        <dbReference type="ARBA" id="ARBA00023125"/>
    </source>
</evidence>
<feature type="domain" description="HTH asnC-type" evidence="4">
    <location>
        <begin position="6"/>
        <end position="67"/>
    </location>
</feature>
<accession>A0ABY9EEA3</accession>
<dbReference type="PROSITE" id="PS50956">
    <property type="entry name" value="HTH_ASNC_2"/>
    <property type="match status" value="1"/>
</dbReference>
<organism evidence="5 6">
    <name type="scientific">Microbulbifer spongiae</name>
    <dbReference type="NCBI Taxonomy" id="2944933"/>
    <lineage>
        <taxon>Bacteria</taxon>
        <taxon>Pseudomonadati</taxon>
        <taxon>Pseudomonadota</taxon>
        <taxon>Gammaproteobacteria</taxon>
        <taxon>Cellvibrionales</taxon>
        <taxon>Microbulbiferaceae</taxon>
        <taxon>Microbulbifer</taxon>
    </lineage>
</organism>
<dbReference type="RefSeq" id="WP_301414857.1">
    <property type="nucleotide sequence ID" value="NZ_CP098023.1"/>
</dbReference>
<evidence type="ECO:0000313" key="5">
    <source>
        <dbReference type="EMBL" id="WKD49071.1"/>
    </source>
</evidence>
<gene>
    <name evidence="5" type="ORF">M8T91_14370</name>
</gene>
<evidence type="ECO:0000256" key="3">
    <source>
        <dbReference type="ARBA" id="ARBA00023163"/>
    </source>
</evidence>
<evidence type="ECO:0000256" key="1">
    <source>
        <dbReference type="ARBA" id="ARBA00023015"/>
    </source>
</evidence>
<reference evidence="5 6" key="1">
    <citation type="submission" date="2022-05" db="EMBL/GenBank/DDBJ databases">
        <title>Microbulbifer sp. nov., isolated from sponge.</title>
        <authorList>
            <person name="Gao L."/>
        </authorList>
    </citation>
    <scope>NUCLEOTIDE SEQUENCE [LARGE SCALE GENOMIC DNA]</scope>
    <source>
        <strain evidence="5 6">MI-G</strain>
    </source>
</reference>
<dbReference type="Pfam" id="PF22482">
    <property type="entry name" value="AsnC_trans_reg_3"/>
    <property type="match status" value="1"/>
</dbReference>
<dbReference type="PANTHER" id="PTHR30154:SF34">
    <property type="entry name" value="TRANSCRIPTIONAL REGULATOR AZLB"/>
    <property type="match status" value="1"/>
</dbReference>
<dbReference type="InterPro" id="IPR036388">
    <property type="entry name" value="WH-like_DNA-bd_sf"/>
</dbReference>
<dbReference type="Pfam" id="PF13404">
    <property type="entry name" value="HTH_AsnC-type"/>
    <property type="match status" value="1"/>
</dbReference>
<keyword evidence="6" id="KW-1185">Reference proteome</keyword>
<dbReference type="SMART" id="SM00344">
    <property type="entry name" value="HTH_ASNC"/>
    <property type="match status" value="1"/>
</dbReference>
<keyword evidence="2" id="KW-0238">DNA-binding</keyword>
<keyword evidence="3" id="KW-0804">Transcription</keyword>
<dbReference type="InterPro" id="IPR019888">
    <property type="entry name" value="Tscrpt_reg_AsnC-like"/>
</dbReference>
<dbReference type="EMBL" id="CP098023">
    <property type="protein sequence ID" value="WKD49071.1"/>
    <property type="molecule type" value="Genomic_DNA"/>
</dbReference>
<dbReference type="InterPro" id="IPR054609">
    <property type="entry name" value="PF0864-like_C"/>
</dbReference>